<evidence type="ECO:0000313" key="1">
    <source>
        <dbReference type="EMBL" id="MFC3963253.1"/>
    </source>
</evidence>
<organism evidence="1 2">
    <name type="scientific">Nocardia jiangsuensis</name>
    <dbReference type="NCBI Taxonomy" id="1691563"/>
    <lineage>
        <taxon>Bacteria</taxon>
        <taxon>Bacillati</taxon>
        <taxon>Actinomycetota</taxon>
        <taxon>Actinomycetes</taxon>
        <taxon>Mycobacteriales</taxon>
        <taxon>Nocardiaceae</taxon>
        <taxon>Nocardia</taxon>
    </lineage>
</organism>
<dbReference type="RefSeq" id="WP_378612994.1">
    <property type="nucleotide sequence ID" value="NZ_JBHSAX010000014.1"/>
</dbReference>
<sequence>MFDPLTGGGWLIVDERCVVRLGRAARPDHVTFVFDGGATEFEITFAPGILRRMLELSGN</sequence>
<dbReference type="EMBL" id="JBHSAX010000014">
    <property type="protein sequence ID" value="MFC3963253.1"/>
    <property type="molecule type" value="Genomic_DNA"/>
</dbReference>
<accession>A0ABV8DT27</accession>
<gene>
    <name evidence="1" type="ORF">ACFO0B_14775</name>
</gene>
<proteinExistence type="predicted"/>
<keyword evidence="2" id="KW-1185">Reference proteome</keyword>
<reference evidence="2" key="1">
    <citation type="journal article" date="2019" name="Int. J. Syst. Evol. Microbiol.">
        <title>The Global Catalogue of Microorganisms (GCM) 10K type strain sequencing project: providing services to taxonomists for standard genome sequencing and annotation.</title>
        <authorList>
            <consortium name="The Broad Institute Genomics Platform"/>
            <consortium name="The Broad Institute Genome Sequencing Center for Infectious Disease"/>
            <person name="Wu L."/>
            <person name="Ma J."/>
        </authorList>
    </citation>
    <scope>NUCLEOTIDE SEQUENCE [LARGE SCALE GENOMIC DNA]</scope>
    <source>
        <strain evidence="2">CGMCC 4.7330</strain>
    </source>
</reference>
<comment type="caution">
    <text evidence="1">The sequence shown here is derived from an EMBL/GenBank/DDBJ whole genome shotgun (WGS) entry which is preliminary data.</text>
</comment>
<protein>
    <submittedName>
        <fullName evidence="1">Uncharacterized protein</fullName>
    </submittedName>
</protein>
<name>A0ABV8DT27_9NOCA</name>
<dbReference type="Proteomes" id="UP001595696">
    <property type="component" value="Unassembled WGS sequence"/>
</dbReference>
<evidence type="ECO:0000313" key="2">
    <source>
        <dbReference type="Proteomes" id="UP001595696"/>
    </source>
</evidence>